<feature type="transmembrane region" description="Helical" evidence="2">
    <location>
        <begin position="231"/>
        <end position="248"/>
    </location>
</feature>
<keyword evidence="2" id="KW-0812">Transmembrane</keyword>
<evidence type="ECO:0000256" key="2">
    <source>
        <dbReference type="SAM" id="Phobius"/>
    </source>
</evidence>
<dbReference type="OrthoDB" id="5799294at2759"/>
<comment type="caution">
    <text evidence="3">The sequence shown here is derived from an EMBL/GenBank/DDBJ whole genome shotgun (WGS) entry which is preliminary data.</text>
</comment>
<feature type="transmembrane region" description="Helical" evidence="2">
    <location>
        <begin position="292"/>
        <end position="316"/>
    </location>
</feature>
<name>A0A016RSQ9_9BILA</name>
<feature type="region of interest" description="Disordered" evidence="1">
    <location>
        <begin position="1"/>
        <end position="21"/>
    </location>
</feature>
<feature type="transmembrane region" description="Helical" evidence="2">
    <location>
        <begin position="345"/>
        <end position="376"/>
    </location>
</feature>
<evidence type="ECO:0000313" key="4">
    <source>
        <dbReference type="Proteomes" id="UP000024635"/>
    </source>
</evidence>
<dbReference type="AlphaFoldDB" id="A0A016RSQ9"/>
<keyword evidence="4" id="KW-1185">Reference proteome</keyword>
<dbReference type="Proteomes" id="UP000024635">
    <property type="component" value="Unassembled WGS sequence"/>
</dbReference>
<protein>
    <submittedName>
        <fullName evidence="3">Uncharacterized protein</fullName>
    </submittedName>
</protein>
<feature type="transmembrane region" description="Helical" evidence="2">
    <location>
        <begin position="260"/>
        <end position="280"/>
    </location>
</feature>
<organism evidence="3 4">
    <name type="scientific">Ancylostoma ceylanicum</name>
    <dbReference type="NCBI Taxonomy" id="53326"/>
    <lineage>
        <taxon>Eukaryota</taxon>
        <taxon>Metazoa</taxon>
        <taxon>Ecdysozoa</taxon>
        <taxon>Nematoda</taxon>
        <taxon>Chromadorea</taxon>
        <taxon>Rhabditida</taxon>
        <taxon>Rhabditina</taxon>
        <taxon>Rhabditomorpha</taxon>
        <taxon>Strongyloidea</taxon>
        <taxon>Ancylostomatidae</taxon>
        <taxon>Ancylostomatinae</taxon>
        <taxon>Ancylostoma</taxon>
    </lineage>
</organism>
<proteinExistence type="predicted"/>
<reference evidence="4" key="1">
    <citation type="journal article" date="2015" name="Nat. Genet.">
        <title>The genome and transcriptome of the zoonotic hookworm Ancylostoma ceylanicum identify infection-specific gene families.</title>
        <authorList>
            <person name="Schwarz E.M."/>
            <person name="Hu Y."/>
            <person name="Antoshechkin I."/>
            <person name="Miller M.M."/>
            <person name="Sternberg P.W."/>
            <person name="Aroian R.V."/>
        </authorList>
    </citation>
    <scope>NUCLEOTIDE SEQUENCE</scope>
    <source>
        <strain evidence="4">HY135</strain>
    </source>
</reference>
<evidence type="ECO:0000313" key="3">
    <source>
        <dbReference type="EMBL" id="EYB81004.1"/>
    </source>
</evidence>
<sequence length="399" mass="44706">MRRTDAMGFDRPTVTNGNVMHQSMSFPDLATMKPIRLPRANVRADSPIYDISSEFSIRGAAFLSRSDGGGPARSDIIPISSIRILNPDSSLYARSRTLPRVPPNNGPYMFPEHLRTRRLEAIPLPDMFNQQAFPEYRNRQTRQLNDGTITRADQLATDRMQQQMAPQAEDRQAYFVENPQQSVRLGSQNLPVEKTNGTLAAANNNLSPKARAMLGNPYFGYQRFVFTMNKYPAIVMTMVALWNVSGRGKWMTKTGSENGAYYTALLTAAIVFFSHLLLILSPHNSYMRTKILSYLYHISMALSFCVAIVCIVLASINFKNYRGDTSNSGCKYPNSGPCYTNQERVAYLGTLVGCGLMIVLFAVSTFVYGGLGISVLKQRLAEEKRKATERAYNNQGFQY</sequence>
<keyword evidence="2" id="KW-0472">Membrane</keyword>
<keyword evidence="2" id="KW-1133">Transmembrane helix</keyword>
<accession>A0A016RSQ9</accession>
<gene>
    <name evidence="3" type="primary">Acey_s0395.g657</name>
    <name evidence="3" type="synonym">Acey-C39H7.4</name>
    <name evidence="3" type="ORF">Y032_0395g657</name>
</gene>
<dbReference type="EMBL" id="JARK01001731">
    <property type="protein sequence ID" value="EYB81004.1"/>
    <property type="molecule type" value="Genomic_DNA"/>
</dbReference>
<evidence type="ECO:0000256" key="1">
    <source>
        <dbReference type="SAM" id="MobiDB-lite"/>
    </source>
</evidence>